<dbReference type="SUPFAM" id="SSF49354">
    <property type="entry name" value="PapD-like"/>
    <property type="match status" value="1"/>
</dbReference>
<evidence type="ECO:0000313" key="9">
    <source>
        <dbReference type="Proteomes" id="UP001589792"/>
    </source>
</evidence>
<dbReference type="InterPro" id="IPR036316">
    <property type="entry name" value="Pili_assmbl_chap_C_dom_sf"/>
</dbReference>
<reference evidence="8 9" key="1">
    <citation type="submission" date="2024-09" db="EMBL/GenBank/DDBJ databases">
        <authorList>
            <person name="Sun Q."/>
            <person name="Mori K."/>
        </authorList>
    </citation>
    <scope>NUCLEOTIDE SEQUENCE [LARGE SCALE GENOMIC DNA]</scope>
    <source>
        <strain evidence="8 9">CCM 8626</strain>
    </source>
</reference>
<dbReference type="Pfam" id="PF02753">
    <property type="entry name" value="PapD_C"/>
    <property type="match status" value="1"/>
</dbReference>
<dbReference type="InterPro" id="IPR016148">
    <property type="entry name" value="Pili_assmbl_chaperone_C"/>
</dbReference>
<keyword evidence="3" id="KW-0732">Signal</keyword>
<feature type="domain" description="Pili assembly chaperone C-terminal" evidence="7">
    <location>
        <begin position="194"/>
        <end position="253"/>
    </location>
</feature>
<evidence type="ECO:0000256" key="1">
    <source>
        <dbReference type="ARBA" id="ARBA00004418"/>
    </source>
</evidence>
<protein>
    <submittedName>
        <fullName evidence="8">Fimbria/pilus periplasmic chaperone</fullName>
    </submittedName>
</protein>
<evidence type="ECO:0000313" key="8">
    <source>
        <dbReference type="EMBL" id="MFC0225987.1"/>
    </source>
</evidence>
<dbReference type="InterPro" id="IPR013783">
    <property type="entry name" value="Ig-like_fold"/>
</dbReference>
<comment type="similarity">
    <text evidence="2">Belongs to the periplasmic pilus chaperone family.</text>
</comment>
<dbReference type="SUPFAM" id="SSF49584">
    <property type="entry name" value="Periplasmic chaperone C-domain"/>
    <property type="match status" value="1"/>
</dbReference>
<sequence>MILKPRDFSRGLSRRFIMTVPSFIGSAVLLSAFSFLSISNAVNAAVAVDGIRFVYPEKANQITIKMVNKGGTPSLMQLWVDRGDSTVQPQDSDAPFLVSPPIVRIDPKNGQSVRITFTGEKLPKDRETLFWLNTLEIPPATEAQDKSVLQIAVRSHLKLFYRPAQLAGEVADAPNQVDWQVIPLAEGGYALRGKNPTPYYVTYRKLELKMGKQSYNLGSGMIDPFSSETFDIKGMRNHSGKLQLIYLPMTDYGVGAEKTSSVR</sequence>
<dbReference type="Pfam" id="PF00345">
    <property type="entry name" value="PapD_N"/>
    <property type="match status" value="1"/>
</dbReference>
<dbReference type="Proteomes" id="UP001589792">
    <property type="component" value="Unassembled WGS sequence"/>
</dbReference>
<evidence type="ECO:0000256" key="4">
    <source>
        <dbReference type="ARBA" id="ARBA00022764"/>
    </source>
</evidence>
<keyword evidence="4" id="KW-0574">Periplasm</keyword>
<comment type="subcellular location">
    <subcellularLocation>
        <location evidence="1">Periplasm</location>
    </subcellularLocation>
</comment>
<keyword evidence="9" id="KW-1185">Reference proteome</keyword>
<accession>A0ABV6EAH9</accession>
<evidence type="ECO:0000259" key="6">
    <source>
        <dbReference type="Pfam" id="PF00345"/>
    </source>
</evidence>
<dbReference type="EMBL" id="JBHLXG010000004">
    <property type="protein sequence ID" value="MFC0225987.1"/>
    <property type="molecule type" value="Genomic_DNA"/>
</dbReference>
<dbReference type="RefSeq" id="WP_380673694.1">
    <property type="nucleotide sequence ID" value="NZ_CP173186.1"/>
</dbReference>
<evidence type="ECO:0000259" key="7">
    <source>
        <dbReference type="Pfam" id="PF02753"/>
    </source>
</evidence>
<comment type="caution">
    <text evidence="8">The sequence shown here is derived from an EMBL/GenBank/DDBJ whole genome shotgun (WGS) entry which is preliminary data.</text>
</comment>
<organism evidence="8 9">
    <name type="scientific">Serratia aquatilis</name>
    <dbReference type="NCBI Taxonomy" id="1737515"/>
    <lineage>
        <taxon>Bacteria</taxon>
        <taxon>Pseudomonadati</taxon>
        <taxon>Pseudomonadota</taxon>
        <taxon>Gammaproteobacteria</taxon>
        <taxon>Enterobacterales</taxon>
        <taxon>Yersiniaceae</taxon>
        <taxon>Serratia</taxon>
    </lineage>
</organism>
<dbReference type="Gene3D" id="2.60.40.10">
    <property type="entry name" value="Immunoglobulins"/>
    <property type="match status" value="2"/>
</dbReference>
<evidence type="ECO:0000256" key="2">
    <source>
        <dbReference type="ARBA" id="ARBA00007399"/>
    </source>
</evidence>
<evidence type="ECO:0000256" key="5">
    <source>
        <dbReference type="ARBA" id="ARBA00023186"/>
    </source>
</evidence>
<proteinExistence type="inferred from homology"/>
<name>A0ABV6EAH9_9GAMM</name>
<keyword evidence="5" id="KW-0143">Chaperone</keyword>
<dbReference type="PANTHER" id="PTHR30251">
    <property type="entry name" value="PILUS ASSEMBLY CHAPERONE"/>
    <property type="match status" value="1"/>
</dbReference>
<dbReference type="PRINTS" id="PR00969">
    <property type="entry name" value="CHAPERONPILI"/>
</dbReference>
<evidence type="ECO:0000256" key="3">
    <source>
        <dbReference type="ARBA" id="ARBA00022729"/>
    </source>
</evidence>
<feature type="domain" description="Pili assembly chaperone N-terminal" evidence="6">
    <location>
        <begin position="46"/>
        <end position="166"/>
    </location>
</feature>
<dbReference type="InterPro" id="IPR050643">
    <property type="entry name" value="Periplasmic_pilus_chap"/>
</dbReference>
<dbReference type="InterPro" id="IPR001829">
    <property type="entry name" value="Pili_assmbl_chaperone_bac"/>
</dbReference>
<gene>
    <name evidence="8" type="ORF">ACFFJ3_05635</name>
</gene>
<dbReference type="InterPro" id="IPR008962">
    <property type="entry name" value="PapD-like_sf"/>
</dbReference>
<dbReference type="InterPro" id="IPR016147">
    <property type="entry name" value="Pili_assmbl_chaperone_N"/>
</dbReference>
<dbReference type="PANTHER" id="PTHR30251:SF2">
    <property type="entry name" value="FIMBRIAL CHAPERONE YADV-RELATED"/>
    <property type="match status" value="1"/>
</dbReference>